<dbReference type="Pfam" id="PF13424">
    <property type="entry name" value="TPR_12"/>
    <property type="match status" value="1"/>
</dbReference>
<feature type="signal peptide" evidence="2">
    <location>
        <begin position="1"/>
        <end position="23"/>
    </location>
</feature>
<dbReference type="Gene3D" id="3.30.1150.10">
    <property type="match status" value="1"/>
</dbReference>
<evidence type="ECO:0000313" key="3">
    <source>
        <dbReference type="EMBL" id="RZO76967.1"/>
    </source>
</evidence>
<reference evidence="3 4" key="1">
    <citation type="submission" date="2019-02" db="EMBL/GenBank/DDBJ databases">
        <title>Prokaryotic population dynamics and viral predation in marine succession experiment using metagenomics: the confinement effect.</title>
        <authorList>
            <person name="Haro-Moreno J.M."/>
            <person name="Rodriguez-Valera F."/>
            <person name="Lopez-Perez M."/>
        </authorList>
    </citation>
    <scope>NUCLEOTIDE SEQUENCE [LARGE SCALE GENOMIC DNA]</scope>
    <source>
        <strain evidence="3">MED-G157</strain>
    </source>
</reference>
<sequence>MNDNFRKVFFIFIIVLQTASALADLQSEFRQAYSSYNQYLEVDDVPLALGAAADAHKLGSKLYGRNHINTAKLAINYASLLNDTEDYKKAAKTLKGKLEIMEKSYGEDANELVSPLTELGRAHLADRKPEKAIGYFQRASDILENHDNRILSGARNFDIVAILLKRRANQYTRPFVEASYSSYDGLLEENDIRWGLTNYHMAMWSLQDERLADAIDHLNMSLIAFKTSDDQITDMEKNLRLMLIDTLQRAGKSAVATEHCLAIGERENWVANPLYIKPPNLDLSKAKKPASIEIKLIFTVDEQGFVRKPRIKSSTEPDLNGEALAAVTEFRYAPKFINGSAVSTDDVSFTIAYEAPPQPKFTRPPMMGLKSAGDEKSGDMGSGLGGSGGFGGGKGSFGGK</sequence>
<accession>A0A520S3B0</accession>
<name>A0A520S3B0_9GAMM</name>
<feature type="compositionally biased region" description="Gly residues" evidence="1">
    <location>
        <begin position="380"/>
        <end position="400"/>
    </location>
</feature>
<comment type="caution">
    <text evidence="3">The sequence shown here is derived from an EMBL/GenBank/DDBJ whole genome shotgun (WGS) entry which is preliminary data.</text>
</comment>
<gene>
    <name evidence="3" type="ORF">EVA68_02805</name>
</gene>
<keyword evidence="2" id="KW-0732">Signal</keyword>
<proteinExistence type="predicted"/>
<dbReference type="SUPFAM" id="SSF74653">
    <property type="entry name" value="TolA/TonB C-terminal domain"/>
    <property type="match status" value="1"/>
</dbReference>
<evidence type="ECO:0000313" key="4">
    <source>
        <dbReference type="Proteomes" id="UP000316199"/>
    </source>
</evidence>
<dbReference type="InterPro" id="IPR011990">
    <property type="entry name" value="TPR-like_helical_dom_sf"/>
</dbReference>
<evidence type="ECO:0000256" key="2">
    <source>
        <dbReference type="SAM" id="SignalP"/>
    </source>
</evidence>
<dbReference type="EMBL" id="SHAG01000006">
    <property type="protein sequence ID" value="RZO76967.1"/>
    <property type="molecule type" value="Genomic_DNA"/>
</dbReference>
<protein>
    <submittedName>
        <fullName evidence="3">Tetratricopeptide repeat protein</fullName>
    </submittedName>
</protein>
<dbReference type="Proteomes" id="UP000316199">
    <property type="component" value="Unassembled WGS sequence"/>
</dbReference>
<organism evidence="3 4">
    <name type="scientific">OM182 bacterium</name>
    <dbReference type="NCBI Taxonomy" id="2510334"/>
    <lineage>
        <taxon>Bacteria</taxon>
        <taxon>Pseudomonadati</taxon>
        <taxon>Pseudomonadota</taxon>
        <taxon>Gammaproteobacteria</taxon>
        <taxon>OMG group</taxon>
        <taxon>OM182 clade</taxon>
    </lineage>
</organism>
<dbReference type="Gene3D" id="1.25.40.10">
    <property type="entry name" value="Tetratricopeptide repeat domain"/>
    <property type="match status" value="1"/>
</dbReference>
<feature type="chain" id="PRO_5022122637" evidence="2">
    <location>
        <begin position="24"/>
        <end position="400"/>
    </location>
</feature>
<evidence type="ECO:0000256" key="1">
    <source>
        <dbReference type="SAM" id="MobiDB-lite"/>
    </source>
</evidence>
<feature type="region of interest" description="Disordered" evidence="1">
    <location>
        <begin position="360"/>
        <end position="400"/>
    </location>
</feature>
<dbReference type="AlphaFoldDB" id="A0A520S3B0"/>
<dbReference type="SUPFAM" id="SSF48452">
    <property type="entry name" value="TPR-like"/>
    <property type="match status" value="1"/>
</dbReference>